<dbReference type="SMART" id="SM00421">
    <property type="entry name" value="HTH_LUXR"/>
    <property type="match status" value="1"/>
</dbReference>
<dbReference type="PROSITE" id="PS50043">
    <property type="entry name" value="HTH_LUXR_2"/>
    <property type="match status" value="1"/>
</dbReference>
<organism evidence="3 4">
    <name type="scientific">Streptomyces ochraceiscleroticus</name>
    <dbReference type="NCBI Taxonomy" id="47761"/>
    <lineage>
        <taxon>Bacteria</taxon>
        <taxon>Bacillati</taxon>
        <taxon>Actinomycetota</taxon>
        <taxon>Actinomycetes</taxon>
        <taxon>Kitasatosporales</taxon>
        <taxon>Streptomycetaceae</taxon>
        <taxon>Streptomyces</taxon>
    </lineage>
</organism>
<evidence type="ECO:0000259" key="2">
    <source>
        <dbReference type="PROSITE" id="PS50043"/>
    </source>
</evidence>
<dbReference type="InterPro" id="IPR027417">
    <property type="entry name" value="P-loop_NTPase"/>
</dbReference>
<name>A0ABW1MTE9_9ACTN</name>
<evidence type="ECO:0000313" key="3">
    <source>
        <dbReference type="EMBL" id="MFC6066665.1"/>
    </source>
</evidence>
<dbReference type="InterPro" id="IPR036388">
    <property type="entry name" value="WH-like_DNA-bd_sf"/>
</dbReference>
<dbReference type="SUPFAM" id="SSF48452">
    <property type="entry name" value="TPR-like"/>
    <property type="match status" value="1"/>
</dbReference>
<dbReference type="RefSeq" id="WP_051862697.1">
    <property type="nucleotide sequence ID" value="NZ_JBHSPX010000008.1"/>
</dbReference>
<dbReference type="Gene3D" id="1.25.40.10">
    <property type="entry name" value="Tetratricopeptide repeat domain"/>
    <property type="match status" value="1"/>
</dbReference>
<dbReference type="Gene3D" id="1.10.10.10">
    <property type="entry name" value="Winged helix-like DNA-binding domain superfamily/Winged helix DNA-binding domain"/>
    <property type="match status" value="1"/>
</dbReference>
<dbReference type="GO" id="GO:0005524">
    <property type="term" value="F:ATP binding"/>
    <property type="evidence" value="ECO:0007669"/>
    <property type="project" value="UniProtKB-KW"/>
</dbReference>
<dbReference type="InterPro" id="IPR016032">
    <property type="entry name" value="Sig_transdc_resp-reg_C-effctor"/>
</dbReference>
<dbReference type="PRINTS" id="PR00038">
    <property type="entry name" value="HTHLUXR"/>
</dbReference>
<dbReference type="Proteomes" id="UP001596139">
    <property type="component" value="Unassembled WGS sequence"/>
</dbReference>
<accession>A0ABW1MTE9</accession>
<evidence type="ECO:0000256" key="1">
    <source>
        <dbReference type="SAM" id="MobiDB-lite"/>
    </source>
</evidence>
<dbReference type="CDD" id="cd06170">
    <property type="entry name" value="LuxR_C_like"/>
    <property type="match status" value="1"/>
</dbReference>
<feature type="region of interest" description="Disordered" evidence="1">
    <location>
        <begin position="707"/>
        <end position="752"/>
    </location>
</feature>
<dbReference type="InterPro" id="IPR011990">
    <property type="entry name" value="TPR-like_helical_dom_sf"/>
</dbReference>
<dbReference type="PANTHER" id="PTHR47691">
    <property type="entry name" value="REGULATOR-RELATED"/>
    <property type="match status" value="1"/>
</dbReference>
<dbReference type="PANTHER" id="PTHR47691:SF3">
    <property type="entry name" value="HTH-TYPE TRANSCRIPTIONAL REGULATOR RV0890C-RELATED"/>
    <property type="match status" value="1"/>
</dbReference>
<evidence type="ECO:0000313" key="4">
    <source>
        <dbReference type="Proteomes" id="UP001596139"/>
    </source>
</evidence>
<reference evidence="4" key="1">
    <citation type="journal article" date="2019" name="Int. J. Syst. Evol. Microbiol.">
        <title>The Global Catalogue of Microorganisms (GCM) 10K type strain sequencing project: providing services to taxonomists for standard genome sequencing and annotation.</title>
        <authorList>
            <consortium name="The Broad Institute Genomics Platform"/>
            <consortium name="The Broad Institute Genome Sequencing Center for Infectious Disease"/>
            <person name="Wu L."/>
            <person name="Ma J."/>
        </authorList>
    </citation>
    <scope>NUCLEOTIDE SEQUENCE [LARGE SCALE GENOMIC DNA]</scope>
    <source>
        <strain evidence="4">CGMCC 1.15180</strain>
    </source>
</reference>
<dbReference type="InterPro" id="IPR000792">
    <property type="entry name" value="Tscrpt_reg_LuxR_C"/>
</dbReference>
<keyword evidence="3" id="KW-0067">ATP-binding</keyword>
<dbReference type="SUPFAM" id="SSF52540">
    <property type="entry name" value="P-loop containing nucleoside triphosphate hydrolases"/>
    <property type="match status" value="1"/>
</dbReference>
<comment type="caution">
    <text evidence="3">The sequence shown here is derived from an EMBL/GenBank/DDBJ whole genome shotgun (WGS) entry which is preliminary data.</text>
</comment>
<feature type="domain" description="HTH luxR-type" evidence="2">
    <location>
        <begin position="746"/>
        <end position="811"/>
    </location>
</feature>
<keyword evidence="4" id="KW-1185">Reference proteome</keyword>
<proteinExistence type="predicted"/>
<sequence>MATHHAQAAVDLPAEVTSFVGRAEELAAAQRMLDRARLVTLVGPGGVGKTRIALRTATQLAARFTDGVCLVELSALRDAALLPNTVIGALSLPEQSGRPPLDYLMEYLKDKDLLLVLDTCEHVVDTCGMLADALLRTAPDLRIMATSRQALSVPGENVLEVPPLGVPDEGGTAEETDAVRLFAQRAAAVRSGFTVDDRNRAAVGALCRRLDGIPLAIELATVRLRALSLDQLVSRLDSRFRLLTGGNRTALPRHQTLRTAIGWSHELCSPEERLLWARLSVFAGYFDLTAVEEVCADTELPADEILESLIGLVDKSIVLRLDDESGTCYRLLDTIREYGEEWLTELGEARALRARHRDHYLAMAEEFTREFCTSQQVPGYLRLRRCSADLRAALEFCFTEGGTEGDGGAGADDGDGGAAAGDARTGLRFAISLWCYWVCSSRFSEARYWLDKGLGLVDGPVPERAEALRFVGWFAMMQGEHDFALPLLEESKAIAEELADDSLLTYALQYLGGTYMFKGEGELALRYYGEARRRLIEQQDHVGIAIVHYQEALMHAMLGDTETSIELCDVTLDLLAGTDERWNQAWALWVKGIALLLGGDHDSTCEAVMRAALAMKYDVRDRMGSAHSLEVLAWLSAEQGRSEQTAWMLGATKVLYEKIGAPLFGIAMLQSRHDAAVRTARADLGDDAYDKAFRQGTVMPLDEVVARTQSDAASEEAAASGGGAAGACDRAGTEQGPSGTADDEDPAGPLGSLTRREREVAGLVAAGLSNRQIADRLVISKRTVDAHVEHILSKLGFSSRSRIAALVGEAPMAQLDARRRA</sequence>
<dbReference type="PRINTS" id="PR00364">
    <property type="entry name" value="DISEASERSIST"/>
</dbReference>
<dbReference type="EMBL" id="JBHSPX010000008">
    <property type="protein sequence ID" value="MFC6066665.1"/>
    <property type="molecule type" value="Genomic_DNA"/>
</dbReference>
<keyword evidence="3" id="KW-0547">Nucleotide-binding</keyword>
<dbReference type="Pfam" id="PF00196">
    <property type="entry name" value="GerE"/>
    <property type="match status" value="1"/>
</dbReference>
<dbReference type="SUPFAM" id="SSF46894">
    <property type="entry name" value="C-terminal effector domain of the bipartite response regulators"/>
    <property type="match status" value="1"/>
</dbReference>
<protein>
    <submittedName>
        <fullName evidence="3">ATP-binding protein</fullName>
    </submittedName>
</protein>
<dbReference type="PROSITE" id="PS00622">
    <property type="entry name" value="HTH_LUXR_1"/>
    <property type="match status" value="1"/>
</dbReference>
<dbReference type="Gene3D" id="3.40.50.300">
    <property type="entry name" value="P-loop containing nucleotide triphosphate hydrolases"/>
    <property type="match status" value="1"/>
</dbReference>
<gene>
    <name evidence="3" type="ORF">ACFP4F_29555</name>
</gene>